<dbReference type="Proteomes" id="UP000249886">
    <property type="component" value="Unassembled WGS sequence"/>
</dbReference>
<accession>A0A3S4YYI7</accession>
<evidence type="ECO:0000313" key="2">
    <source>
        <dbReference type="EMBL" id="SPW23791.1"/>
    </source>
</evidence>
<dbReference type="RefSeq" id="WP_005521991.1">
    <property type="nucleotide sequence ID" value="NZ_CAJPQJ010000010.1"/>
</dbReference>
<name>A0A3S4YYI7_9CORY</name>
<dbReference type="InterPro" id="IPR001387">
    <property type="entry name" value="Cro/C1-type_HTH"/>
</dbReference>
<comment type="caution">
    <text evidence="2">The sequence shown here is derived from an EMBL/GenBank/DDBJ whole genome shotgun (WGS) entry which is preliminary data.</text>
</comment>
<dbReference type="Gene3D" id="1.10.260.40">
    <property type="entry name" value="lambda repressor-like DNA-binding domains"/>
    <property type="match status" value="1"/>
</dbReference>
<sequence>MDEQGIIPTLSLQQRMRIAREHLGLTQAKMARQIGISRATYASTEQGVRQPRPEELATLAAVTGISQHWLETGEMEKGEQ</sequence>
<dbReference type="PROSITE" id="PS50943">
    <property type="entry name" value="HTH_CROC1"/>
    <property type="match status" value="1"/>
</dbReference>
<dbReference type="GeneID" id="84573382"/>
<dbReference type="Pfam" id="PF01381">
    <property type="entry name" value="HTH_3"/>
    <property type="match status" value="1"/>
</dbReference>
<proteinExistence type="predicted"/>
<dbReference type="GO" id="GO:0003677">
    <property type="term" value="F:DNA binding"/>
    <property type="evidence" value="ECO:0007669"/>
    <property type="project" value="InterPro"/>
</dbReference>
<reference evidence="2 3" key="1">
    <citation type="submission" date="2018-06" db="EMBL/GenBank/DDBJ databases">
        <authorList>
            <consortium name="Pathogen Informatics"/>
            <person name="Doyle S."/>
        </authorList>
    </citation>
    <scope>NUCLEOTIDE SEQUENCE [LARGE SCALE GENOMIC DNA]</scope>
    <source>
        <strain evidence="2 3">NCTC10254</strain>
    </source>
</reference>
<protein>
    <submittedName>
        <fullName evidence="2">HTH family transcriptional regulator</fullName>
    </submittedName>
</protein>
<gene>
    <name evidence="2" type="ORF">NCTC10254_00149</name>
</gene>
<evidence type="ECO:0000259" key="1">
    <source>
        <dbReference type="PROSITE" id="PS50943"/>
    </source>
</evidence>
<dbReference type="EMBL" id="UARK01000001">
    <property type="protein sequence ID" value="SPW23791.1"/>
    <property type="molecule type" value="Genomic_DNA"/>
</dbReference>
<dbReference type="CDD" id="cd00093">
    <property type="entry name" value="HTH_XRE"/>
    <property type="match status" value="1"/>
</dbReference>
<dbReference type="InterPro" id="IPR010982">
    <property type="entry name" value="Lambda_DNA-bd_dom_sf"/>
</dbReference>
<feature type="domain" description="HTH cro/C1-type" evidence="1">
    <location>
        <begin position="16"/>
        <end position="70"/>
    </location>
</feature>
<dbReference type="SUPFAM" id="SSF47413">
    <property type="entry name" value="lambda repressor-like DNA-binding domains"/>
    <property type="match status" value="1"/>
</dbReference>
<dbReference type="SMART" id="SM00530">
    <property type="entry name" value="HTH_XRE"/>
    <property type="match status" value="1"/>
</dbReference>
<dbReference type="AlphaFoldDB" id="A0A3S4YYI7"/>
<organism evidence="2 3">
    <name type="scientific">Corynebacterium matruchotii</name>
    <dbReference type="NCBI Taxonomy" id="43768"/>
    <lineage>
        <taxon>Bacteria</taxon>
        <taxon>Bacillati</taxon>
        <taxon>Actinomycetota</taxon>
        <taxon>Actinomycetes</taxon>
        <taxon>Mycobacteriales</taxon>
        <taxon>Corynebacteriaceae</taxon>
        <taxon>Corynebacterium</taxon>
    </lineage>
</organism>
<evidence type="ECO:0000313" key="3">
    <source>
        <dbReference type="Proteomes" id="UP000249886"/>
    </source>
</evidence>